<accession>A0A0E9V3Q3</accession>
<reference evidence="1" key="2">
    <citation type="journal article" date="2015" name="Fish Shellfish Immunol.">
        <title>Early steps in the European eel (Anguilla anguilla)-Vibrio vulnificus interaction in the gills: Role of the RtxA13 toxin.</title>
        <authorList>
            <person name="Callol A."/>
            <person name="Pajuelo D."/>
            <person name="Ebbesson L."/>
            <person name="Teles M."/>
            <person name="MacKenzie S."/>
            <person name="Amaro C."/>
        </authorList>
    </citation>
    <scope>NUCLEOTIDE SEQUENCE</scope>
</reference>
<proteinExistence type="predicted"/>
<protein>
    <submittedName>
        <fullName evidence="1">Uncharacterized protein</fullName>
    </submittedName>
</protein>
<reference evidence="1" key="1">
    <citation type="submission" date="2014-11" db="EMBL/GenBank/DDBJ databases">
        <authorList>
            <person name="Amaro Gonzalez C."/>
        </authorList>
    </citation>
    <scope>NUCLEOTIDE SEQUENCE</scope>
</reference>
<name>A0A0E9V3Q3_ANGAN</name>
<sequence length="19" mass="2185">MSAIPPLLCRFHRISKLDS</sequence>
<organism evidence="1">
    <name type="scientific">Anguilla anguilla</name>
    <name type="common">European freshwater eel</name>
    <name type="synonym">Muraena anguilla</name>
    <dbReference type="NCBI Taxonomy" id="7936"/>
    <lineage>
        <taxon>Eukaryota</taxon>
        <taxon>Metazoa</taxon>
        <taxon>Chordata</taxon>
        <taxon>Craniata</taxon>
        <taxon>Vertebrata</taxon>
        <taxon>Euteleostomi</taxon>
        <taxon>Actinopterygii</taxon>
        <taxon>Neopterygii</taxon>
        <taxon>Teleostei</taxon>
        <taxon>Anguilliformes</taxon>
        <taxon>Anguillidae</taxon>
        <taxon>Anguilla</taxon>
    </lineage>
</organism>
<evidence type="ECO:0000313" key="1">
    <source>
        <dbReference type="EMBL" id="JAH72672.1"/>
    </source>
</evidence>
<dbReference type="EMBL" id="GBXM01035905">
    <property type="protein sequence ID" value="JAH72672.1"/>
    <property type="molecule type" value="Transcribed_RNA"/>
</dbReference>
<dbReference type="AlphaFoldDB" id="A0A0E9V3Q3"/>